<dbReference type="Gramene" id="Solyc10g008100.3.1">
    <property type="protein sequence ID" value="Solyc10g008100.3.1"/>
    <property type="gene ID" value="Solyc10g008100.3"/>
</dbReference>
<dbReference type="InterPro" id="IPR039794">
    <property type="entry name" value="Gtb1-like"/>
</dbReference>
<evidence type="ECO:0000259" key="3">
    <source>
        <dbReference type="Pfam" id="PF12999"/>
    </source>
</evidence>
<keyword evidence="1" id="KW-1133">Transmembrane helix</keyword>
<dbReference type="InParanoid" id="A0A3Q7IB59"/>
<sequence>METTTLTQLTSLLLLLSFFFFFHVSNSSTDLPIGIHPLDEKYYASDVIKCKDGSNSFTIDRLNDDFCDCIDGTDEPGTAACPSGKFYCRNVGSTPKFLFSSRVNDDICDCCDGSDEYDSNVNCPNTCVMGGDFSYQTRRYRSRRKHLDRVGGRNANEVNMADSAQRLKGLKILVLVQVALIIIFLVSRKLYRRSRSKRRHSR</sequence>
<dbReference type="Pfam" id="PF12999">
    <property type="entry name" value="PRKCSH-like"/>
    <property type="match status" value="1"/>
</dbReference>
<dbReference type="GeneID" id="101244125"/>
<dbReference type="PANTHER" id="PTHR12630:SF17">
    <property type="entry name" value="EXPRESSED PROTEIN"/>
    <property type="match status" value="1"/>
</dbReference>
<dbReference type="STRING" id="4081.A0A3Q7IB59"/>
<dbReference type="OMA" id="SYQTRRY"/>
<dbReference type="InterPro" id="IPR028146">
    <property type="entry name" value="PRKCSH_N"/>
</dbReference>
<dbReference type="PANTHER" id="PTHR12630">
    <property type="entry name" value="N-LINKED OLIGOSACCHARIDE PROCESSING"/>
    <property type="match status" value="1"/>
</dbReference>
<reference evidence="4" key="1">
    <citation type="journal article" date="2012" name="Nature">
        <title>The tomato genome sequence provides insights into fleshy fruit evolution.</title>
        <authorList>
            <consortium name="Tomato Genome Consortium"/>
        </authorList>
    </citation>
    <scope>NUCLEOTIDE SEQUENCE [LARGE SCALE GENOMIC DNA]</scope>
    <source>
        <strain evidence="4">cv. Heinz 1706</strain>
    </source>
</reference>
<keyword evidence="1" id="KW-0472">Membrane</keyword>
<dbReference type="GO" id="GO:0017177">
    <property type="term" value="C:glucosidase II complex"/>
    <property type="evidence" value="ECO:0000318"/>
    <property type="project" value="GO_Central"/>
</dbReference>
<evidence type="ECO:0000256" key="2">
    <source>
        <dbReference type="SAM" id="SignalP"/>
    </source>
</evidence>
<dbReference type="RefSeq" id="XP_010327088.1">
    <property type="nucleotide sequence ID" value="XM_010328786.4"/>
</dbReference>
<evidence type="ECO:0000256" key="1">
    <source>
        <dbReference type="SAM" id="Phobius"/>
    </source>
</evidence>
<accession>A0A3Q7IB59</accession>
<proteinExistence type="predicted"/>
<dbReference type="GO" id="GO:0006491">
    <property type="term" value="P:N-glycan processing"/>
    <property type="evidence" value="ECO:0000318"/>
    <property type="project" value="GO_Central"/>
</dbReference>
<protein>
    <recommendedName>
        <fullName evidence="3">Glucosidase II beta subunit N-terminal domain-containing protein</fullName>
    </recommendedName>
</protein>
<keyword evidence="5" id="KW-1185">Reference proteome</keyword>
<dbReference type="AlphaFoldDB" id="A0A3Q7IB59"/>
<reference evidence="4" key="2">
    <citation type="submission" date="2019-01" db="UniProtKB">
        <authorList>
            <consortium name="EnsemblPlants"/>
        </authorList>
    </citation>
    <scope>IDENTIFICATION</scope>
    <source>
        <strain evidence="4">cv. Heinz 1706</strain>
    </source>
</reference>
<keyword evidence="1" id="KW-0812">Transmembrane</keyword>
<keyword evidence="2" id="KW-0732">Signal</keyword>
<dbReference type="Proteomes" id="UP000004994">
    <property type="component" value="Chromosome 10"/>
</dbReference>
<dbReference type="FunCoup" id="A0A3Q7IB59">
    <property type="interactions" value="1367"/>
</dbReference>
<feature type="chain" id="PRO_5018576117" description="Glucosidase II beta subunit N-terminal domain-containing protein" evidence="2">
    <location>
        <begin position="28"/>
        <end position="202"/>
    </location>
</feature>
<dbReference type="EnsemblPlants" id="Solyc10g008100.3.1">
    <property type="protein sequence ID" value="Solyc10g008100.3.1"/>
    <property type="gene ID" value="Solyc10g008100.3"/>
</dbReference>
<name>A0A3Q7IB59_SOLLC</name>
<feature type="domain" description="Glucosidase II beta subunit N-terminal" evidence="3">
    <location>
        <begin position="39"/>
        <end position="129"/>
    </location>
</feature>
<feature type="transmembrane region" description="Helical" evidence="1">
    <location>
        <begin position="172"/>
        <end position="191"/>
    </location>
</feature>
<dbReference type="KEGG" id="sly:101244125"/>
<feature type="signal peptide" evidence="2">
    <location>
        <begin position="1"/>
        <end position="27"/>
    </location>
</feature>
<organism evidence="4">
    <name type="scientific">Solanum lycopersicum</name>
    <name type="common">Tomato</name>
    <name type="synonym">Lycopersicon esculentum</name>
    <dbReference type="NCBI Taxonomy" id="4081"/>
    <lineage>
        <taxon>Eukaryota</taxon>
        <taxon>Viridiplantae</taxon>
        <taxon>Streptophyta</taxon>
        <taxon>Embryophyta</taxon>
        <taxon>Tracheophyta</taxon>
        <taxon>Spermatophyta</taxon>
        <taxon>Magnoliopsida</taxon>
        <taxon>eudicotyledons</taxon>
        <taxon>Gunneridae</taxon>
        <taxon>Pentapetalae</taxon>
        <taxon>asterids</taxon>
        <taxon>lamiids</taxon>
        <taxon>Solanales</taxon>
        <taxon>Solanaceae</taxon>
        <taxon>Solanoideae</taxon>
        <taxon>Solaneae</taxon>
        <taxon>Solanum</taxon>
        <taxon>Solanum subgen. Lycopersicon</taxon>
    </lineage>
</organism>
<evidence type="ECO:0000313" key="5">
    <source>
        <dbReference type="Proteomes" id="UP000004994"/>
    </source>
</evidence>
<gene>
    <name evidence="4" type="primary">LOC101244125</name>
</gene>
<dbReference type="OrthoDB" id="28322at2759"/>
<dbReference type="PaxDb" id="4081-Solyc10g008100.2.1"/>
<evidence type="ECO:0000313" key="4">
    <source>
        <dbReference type="EnsemblPlants" id="Solyc10g008100.3.1"/>
    </source>
</evidence>